<comment type="similarity">
    <text evidence="1 3">Belongs to the short-chain dehydrogenases/reductases (SDR) family.</text>
</comment>
<keyword evidence="2" id="KW-0560">Oxidoreductase</keyword>
<dbReference type="eggNOG" id="KOG1204">
    <property type="taxonomic scope" value="Eukaryota"/>
</dbReference>
<evidence type="ECO:0000256" key="2">
    <source>
        <dbReference type="ARBA" id="ARBA00023002"/>
    </source>
</evidence>
<evidence type="ECO:0000256" key="1">
    <source>
        <dbReference type="ARBA" id="ARBA00006484"/>
    </source>
</evidence>
<evidence type="ECO:0000259" key="4">
    <source>
        <dbReference type="SMART" id="SM00822"/>
    </source>
</evidence>
<feature type="domain" description="Ketoreductase" evidence="4">
    <location>
        <begin position="6"/>
        <end position="190"/>
    </location>
</feature>
<dbReference type="InterPro" id="IPR036291">
    <property type="entry name" value="NAD(P)-bd_dom_sf"/>
</dbReference>
<gene>
    <name evidence="5" type="ORF">CAOG_007884</name>
</gene>
<dbReference type="GO" id="GO:0050664">
    <property type="term" value="F:oxidoreductase activity, acting on NAD(P)H, oxygen as acceptor"/>
    <property type="evidence" value="ECO:0007669"/>
    <property type="project" value="TreeGrafter"/>
</dbReference>
<dbReference type="RefSeq" id="XP_004342969.1">
    <property type="nucleotide sequence ID" value="XM_004342919.2"/>
</dbReference>
<dbReference type="GO" id="GO:0016616">
    <property type="term" value="F:oxidoreductase activity, acting on the CH-OH group of donors, NAD or NADP as acceptor"/>
    <property type="evidence" value="ECO:0007669"/>
    <property type="project" value="UniProtKB-ARBA"/>
</dbReference>
<keyword evidence="6" id="KW-1185">Reference proteome</keyword>
<dbReference type="InterPro" id="IPR002347">
    <property type="entry name" value="SDR_fam"/>
</dbReference>
<dbReference type="AlphaFoldDB" id="A0A0D2WXB1"/>
<dbReference type="SUPFAM" id="SSF51735">
    <property type="entry name" value="NAD(P)-binding Rossmann-fold domains"/>
    <property type="match status" value="1"/>
</dbReference>
<evidence type="ECO:0000313" key="6">
    <source>
        <dbReference type="Proteomes" id="UP000008743"/>
    </source>
</evidence>
<dbReference type="OMA" id="PGDMATD"/>
<dbReference type="InParanoid" id="A0A0D2WXB1"/>
<dbReference type="PRINTS" id="PR00081">
    <property type="entry name" value="GDHRDH"/>
</dbReference>
<dbReference type="PhylomeDB" id="A0A0D2WXB1"/>
<dbReference type="InterPro" id="IPR057326">
    <property type="entry name" value="KR_dom"/>
</dbReference>
<dbReference type="PANTHER" id="PTHR43008">
    <property type="entry name" value="BENZIL REDUCTASE"/>
    <property type="match status" value="1"/>
</dbReference>
<dbReference type="OrthoDB" id="153074at2759"/>
<proteinExistence type="inferred from homology"/>
<evidence type="ECO:0000313" key="5">
    <source>
        <dbReference type="EMBL" id="KJE97785.1"/>
    </source>
</evidence>
<dbReference type="EMBL" id="KE346375">
    <property type="protein sequence ID" value="KJE97785.1"/>
    <property type="molecule type" value="Genomic_DNA"/>
</dbReference>
<dbReference type="Proteomes" id="UP000008743">
    <property type="component" value="Unassembled WGS sequence"/>
</dbReference>
<organism evidence="5 6">
    <name type="scientific">Capsaspora owczarzaki (strain ATCC 30864)</name>
    <dbReference type="NCBI Taxonomy" id="595528"/>
    <lineage>
        <taxon>Eukaryota</taxon>
        <taxon>Filasterea</taxon>
        <taxon>Capsaspora</taxon>
    </lineage>
</organism>
<dbReference type="Pfam" id="PF00106">
    <property type="entry name" value="adh_short"/>
    <property type="match status" value="1"/>
</dbReference>
<sequence length="258" mass="26731">MSSSSAVVIVTGASRGIGLALATILVKDLNARIVINGRTAGALDELAASLNAHRADSCVAVAGDVADRTIAKQLVDTAIQRYGAIDAVVNNAALLEPVKRIADVDPGEWAELMRINIQGPLNLTQLAIPHLRASKGRVVHVSSGAATSPMVGAGAYSVSKAGLNMFSRVLAAEEPEIVSVAVKPGVVDTAMQVTTRGSSAQAVLDPATAARFINLKSSGEILQPEVPARALAVVALRAPSSFSGEFFVWNDERIAALY</sequence>
<dbReference type="PRINTS" id="PR00080">
    <property type="entry name" value="SDRFAMILY"/>
</dbReference>
<dbReference type="InterPro" id="IPR020904">
    <property type="entry name" value="Sc_DH/Rdtase_CS"/>
</dbReference>
<protein>
    <recommendedName>
        <fullName evidence="4">Ketoreductase domain-containing protein</fullName>
    </recommendedName>
</protein>
<accession>A0A0D2WXB1</accession>
<dbReference type="Gene3D" id="3.40.50.720">
    <property type="entry name" value="NAD(P)-binding Rossmann-like Domain"/>
    <property type="match status" value="1"/>
</dbReference>
<dbReference type="SMART" id="SM00822">
    <property type="entry name" value="PKS_KR"/>
    <property type="match status" value="1"/>
</dbReference>
<dbReference type="PANTHER" id="PTHR43008:SF8">
    <property type="entry name" value="BENZIL REDUCTASE ((S)-BENZOIN FORMING) IRC24"/>
    <property type="match status" value="1"/>
</dbReference>
<dbReference type="PROSITE" id="PS00061">
    <property type="entry name" value="ADH_SHORT"/>
    <property type="match status" value="1"/>
</dbReference>
<dbReference type="FunCoup" id="A0A0D2WXB1">
    <property type="interactions" value="22"/>
</dbReference>
<evidence type="ECO:0000256" key="3">
    <source>
        <dbReference type="RuleBase" id="RU000363"/>
    </source>
</evidence>
<reference evidence="6" key="1">
    <citation type="submission" date="2011-02" db="EMBL/GenBank/DDBJ databases">
        <title>The Genome Sequence of Capsaspora owczarzaki ATCC 30864.</title>
        <authorList>
            <person name="Russ C."/>
            <person name="Cuomo C."/>
            <person name="Burger G."/>
            <person name="Gray M.W."/>
            <person name="Holland P.W.H."/>
            <person name="King N."/>
            <person name="Lang F.B.F."/>
            <person name="Roger A.J."/>
            <person name="Ruiz-Trillo I."/>
            <person name="Young S.K."/>
            <person name="Zeng Q."/>
            <person name="Gargeya S."/>
            <person name="Alvarado L."/>
            <person name="Berlin A."/>
            <person name="Chapman S.B."/>
            <person name="Chen Z."/>
            <person name="Freedman E."/>
            <person name="Gellesch M."/>
            <person name="Goldberg J."/>
            <person name="Griggs A."/>
            <person name="Gujja S."/>
            <person name="Heilman E."/>
            <person name="Heiman D."/>
            <person name="Howarth C."/>
            <person name="Mehta T."/>
            <person name="Neiman D."/>
            <person name="Pearson M."/>
            <person name="Roberts A."/>
            <person name="Saif S."/>
            <person name="Shea T."/>
            <person name="Shenoy N."/>
            <person name="Sisk P."/>
            <person name="Stolte C."/>
            <person name="Sykes S."/>
            <person name="White J."/>
            <person name="Yandava C."/>
            <person name="Haas B."/>
            <person name="Nusbaum C."/>
            <person name="Birren B."/>
        </authorList>
    </citation>
    <scope>NUCLEOTIDE SEQUENCE</scope>
    <source>
        <strain evidence="6">ATCC 30864</strain>
    </source>
</reference>
<name>A0A0D2WXB1_CAPO3</name>
<dbReference type="STRING" id="595528.A0A0D2WXB1"/>